<protein>
    <submittedName>
        <fullName evidence="1">Uncharacterized protein</fullName>
    </submittedName>
</protein>
<gene>
    <name evidence="1" type="ORF">VNO78_23955</name>
</gene>
<evidence type="ECO:0000313" key="2">
    <source>
        <dbReference type="Proteomes" id="UP001386955"/>
    </source>
</evidence>
<accession>A0AAN9S4J7</accession>
<dbReference type="Proteomes" id="UP001386955">
    <property type="component" value="Unassembled WGS sequence"/>
</dbReference>
<organism evidence="1 2">
    <name type="scientific">Psophocarpus tetragonolobus</name>
    <name type="common">Winged bean</name>
    <name type="synonym">Dolichos tetragonolobus</name>
    <dbReference type="NCBI Taxonomy" id="3891"/>
    <lineage>
        <taxon>Eukaryota</taxon>
        <taxon>Viridiplantae</taxon>
        <taxon>Streptophyta</taxon>
        <taxon>Embryophyta</taxon>
        <taxon>Tracheophyta</taxon>
        <taxon>Spermatophyta</taxon>
        <taxon>Magnoliopsida</taxon>
        <taxon>eudicotyledons</taxon>
        <taxon>Gunneridae</taxon>
        <taxon>Pentapetalae</taxon>
        <taxon>rosids</taxon>
        <taxon>fabids</taxon>
        <taxon>Fabales</taxon>
        <taxon>Fabaceae</taxon>
        <taxon>Papilionoideae</taxon>
        <taxon>50 kb inversion clade</taxon>
        <taxon>NPAAA clade</taxon>
        <taxon>indigoferoid/millettioid clade</taxon>
        <taxon>Phaseoleae</taxon>
        <taxon>Psophocarpus</taxon>
    </lineage>
</organism>
<dbReference type="EMBL" id="JAYMYS010000006">
    <property type="protein sequence ID" value="KAK7389123.1"/>
    <property type="molecule type" value="Genomic_DNA"/>
</dbReference>
<reference evidence="1 2" key="1">
    <citation type="submission" date="2024-01" db="EMBL/GenBank/DDBJ databases">
        <title>The genomes of 5 underutilized Papilionoideae crops provide insights into root nodulation and disease resistanc.</title>
        <authorList>
            <person name="Jiang F."/>
        </authorList>
    </citation>
    <scope>NUCLEOTIDE SEQUENCE [LARGE SCALE GENOMIC DNA]</scope>
    <source>
        <strain evidence="1">DUOXIRENSHENG_FW03</strain>
        <tissue evidence="1">Leaves</tissue>
    </source>
</reference>
<comment type="caution">
    <text evidence="1">The sequence shown here is derived from an EMBL/GenBank/DDBJ whole genome shotgun (WGS) entry which is preliminary data.</text>
</comment>
<proteinExistence type="predicted"/>
<name>A0AAN9S4J7_PSOTE</name>
<sequence>MWIGASRSSWWCHRRESNRLMWSVLKLQSAAMRSQGSACRGEGANSMSGVDLKVHAMVSSYVGSWREKDGRRAEDSKLVDVLVKQASQVNKGRGERRDYSGKQATLYSFKGFVEMEEGRAYGLLENNSMEEVAERMCDIGSHLGIFFAKESDAAKILEELERKDRQQW</sequence>
<keyword evidence="2" id="KW-1185">Reference proteome</keyword>
<evidence type="ECO:0000313" key="1">
    <source>
        <dbReference type="EMBL" id="KAK7389123.1"/>
    </source>
</evidence>
<dbReference type="AlphaFoldDB" id="A0AAN9S4J7"/>